<sequence>MAGYIMTFDDLDALMETAKIGVYSTRIKISDNKLWSTTNESTLADYSTMKEGDNIYLFHKRKIYGIGELVNIEKDCKLLNFPEANLPSRTKLKEIKNDAIIIDKNEWTDNKEHKELRWVCTFKHEPYFFSEGIDMDAALMSNPSAFKMLRAFERLSFIKIDDVENQALKSLFIKRFENQLEKPVDIIENHTIDKHNNIKLKVKNGNYTFNIDGITENSKINTHRFRRETTLELSLLYQLAEEDKHTVDIFGKWDYISHQVIASPFKPIIYADKIDIFGYKYVKKYPTVISKYLVTELKKGEANKEDIEQLLKYVDWVNSEYSFGDYSMIHAYLVSSDFNQEVLQHVQDIGTRIYTTNLRDNRSSEKWNNITLVKYKYDSYIKRTKFEIVNK</sequence>
<dbReference type="OrthoDB" id="1490201at2"/>
<dbReference type="RefSeq" id="WP_093855286.1">
    <property type="nucleotide sequence ID" value="NZ_BJVZ01000003.1"/>
</dbReference>
<organism evidence="1 2">
    <name type="scientific">Tenuibacillus multivorans</name>
    <dbReference type="NCBI Taxonomy" id="237069"/>
    <lineage>
        <taxon>Bacteria</taxon>
        <taxon>Bacillati</taxon>
        <taxon>Bacillota</taxon>
        <taxon>Bacilli</taxon>
        <taxon>Bacillales</taxon>
        <taxon>Bacillaceae</taxon>
        <taxon>Tenuibacillus</taxon>
    </lineage>
</organism>
<name>A0A1G9WK47_9BACI</name>
<keyword evidence="2" id="KW-1185">Reference proteome</keyword>
<dbReference type="AlphaFoldDB" id="A0A1G9WK47"/>
<gene>
    <name evidence="1" type="ORF">SAMN05216498_0774</name>
</gene>
<protein>
    <recommendedName>
        <fullName evidence="3">EVE domain-containing protein</fullName>
    </recommendedName>
</protein>
<dbReference type="EMBL" id="FNIG01000001">
    <property type="protein sequence ID" value="SDM84536.1"/>
    <property type="molecule type" value="Genomic_DNA"/>
</dbReference>
<dbReference type="Proteomes" id="UP000199334">
    <property type="component" value="Unassembled WGS sequence"/>
</dbReference>
<reference evidence="1 2" key="1">
    <citation type="submission" date="2016-10" db="EMBL/GenBank/DDBJ databases">
        <authorList>
            <person name="de Groot N.N."/>
        </authorList>
    </citation>
    <scope>NUCLEOTIDE SEQUENCE [LARGE SCALE GENOMIC DNA]</scope>
    <source>
        <strain evidence="1 2">CGMCC 1.3442</strain>
    </source>
</reference>
<dbReference type="GO" id="GO:0003676">
    <property type="term" value="F:nucleic acid binding"/>
    <property type="evidence" value="ECO:0007669"/>
    <property type="project" value="InterPro"/>
</dbReference>
<accession>A0A1G9WK47</accession>
<evidence type="ECO:0000313" key="2">
    <source>
        <dbReference type="Proteomes" id="UP000199334"/>
    </source>
</evidence>
<dbReference type="STRING" id="237069.SAMN05216498_0774"/>
<evidence type="ECO:0008006" key="3">
    <source>
        <dbReference type="Google" id="ProtNLM"/>
    </source>
</evidence>
<dbReference type="Gene3D" id="3.40.1350.10">
    <property type="match status" value="1"/>
</dbReference>
<dbReference type="InterPro" id="IPR011856">
    <property type="entry name" value="tRNA_endonuc-like_dom_sf"/>
</dbReference>
<evidence type="ECO:0000313" key="1">
    <source>
        <dbReference type="EMBL" id="SDM84536.1"/>
    </source>
</evidence>
<proteinExistence type="predicted"/>